<dbReference type="EMBL" id="BMLQ01000001">
    <property type="protein sequence ID" value="GGO41888.1"/>
    <property type="molecule type" value="Genomic_DNA"/>
</dbReference>
<dbReference type="RefSeq" id="WP_188804054.1">
    <property type="nucleotide sequence ID" value="NZ_BAAAOU010000003.1"/>
</dbReference>
<evidence type="ECO:0000313" key="5">
    <source>
        <dbReference type="Proteomes" id="UP000642509"/>
    </source>
</evidence>
<gene>
    <name evidence="4" type="ORF">GCM10010977_06530</name>
</gene>
<comment type="caution">
    <text evidence="4">The sequence shown here is derived from an EMBL/GenBank/DDBJ whole genome shotgun (WGS) entry which is preliminary data.</text>
</comment>
<feature type="region of interest" description="Disordered" evidence="1">
    <location>
        <begin position="77"/>
        <end position="150"/>
    </location>
</feature>
<feature type="compositionally biased region" description="Low complexity" evidence="1">
    <location>
        <begin position="110"/>
        <end position="126"/>
    </location>
</feature>
<keyword evidence="5" id="KW-1185">Reference proteome</keyword>
<keyword evidence="2" id="KW-0812">Transmembrane</keyword>
<dbReference type="Proteomes" id="UP000642509">
    <property type="component" value="Unassembled WGS sequence"/>
</dbReference>
<feature type="compositionally biased region" description="Basic and acidic residues" evidence="1">
    <location>
        <begin position="7"/>
        <end position="25"/>
    </location>
</feature>
<feature type="domain" description="LytR/CpsA/Psr regulator C-terminal" evidence="3">
    <location>
        <begin position="150"/>
        <end position="231"/>
    </location>
</feature>
<feature type="transmembrane region" description="Helical" evidence="2">
    <location>
        <begin position="35"/>
        <end position="56"/>
    </location>
</feature>
<evidence type="ECO:0000313" key="4">
    <source>
        <dbReference type="EMBL" id="GGO41888.1"/>
    </source>
</evidence>
<feature type="region of interest" description="Disordered" evidence="1">
    <location>
        <begin position="1"/>
        <end position="32"/>
    </location>
</feature>
<proteinExistence type="predicted"/>
<feature type="compositionally biased region" description="Acidic residues" evidence="1">
    <location>
        <begin position="127"/>
        <end position="138"/>
    </location>
</feature>
<keyword evidence="2" id="KW-1133">Transmembrane helix</keyword>
<name>A0ABQ2LQT1_9MICC</name>
<sequence>MTQYPHDQFDDVPAYRDRKGTHRADPSLTTGSSGLVGISVAAALALAVGAFSFLVLPSLLPSDPANAGASASASASASATAEAPTESAGAEAGPTGEMTSSPEDLESSEPSEPAETTASGEASPAESESDPAESDPAESETAADTGDTSAPVEVYNASSIGGLAGRVSGALSSGGFTVAGSGNWQGFPVSGSVVYYSQNETTAQAVAAELGLPLVYEDSVPGIAVVLSSDYAG</sequence>
<protein>
    <recommendedName>
        <fullName evidence="3">LytR/CpsA/Psr regulator C-terminal domain-containing protein</fullName>
    </recommendedName>
</protein>
<evidence type="ECO:0000256" key="2">
    <source>
        <dbReference type="SAM" id="Phobius"/>
    </source>
</evidence>
<reference evidence="5" key="1">
    <citation type="journal article" date="2019" name="Int. J. Syst. Evol. Microbiol.">
        <title>The Global Catalogue of Microorganisms (GCM) 10K type strain sequencing project: providing services to taxonomists for standard genome sequencing and annotation.</title>
        <authorList>
            <consortium name="The Broad Institute Genomics Platform"/>
            <consortium name="The Broad Institute Genome Sequencing Center for Infectious Disease"/>
            <person name="Wu L."/>
            <person name="Ma J."/>
        </authorList>
    </citation>
    <scope>NUCLEOTIDE SEQUENCE [LARGE SCALE GENOMIC DNA]</scope>
    <source>
        <strain evidence="5">CGMCC 1.7064</strain>
    </source>
</reference>
<dbReference type="Gene3D" id="3.30.70.2390">
    <property type="match status" value="1"/>
</dbReference>
<dbReference type="Pfam" id="PF13399">
    <property type="entry name" value="LytR_C"/>
    <property type="match status" value="1"/>
</dbReference>
<accession>A0ABQ2LQT1</accession>
<feature type="compositionally biased region" description="Low complexity" evidence="1">
    <location>
        <begin position="77"/>
        <end position="102"/>
    </location>
</feature>
<keyword evidence="2" id="KW-0472">Membrane</keyword>
<evidence type="ECO:0000259" key="3">
    <source>
        <dbReference type="Pfam" id="PF13399"/>
    </source>
</evidence>
<dbReference type="InterPro" id="IPR027381">
    <property type="entry name" value="LytR/CpsA/Psr_C"/>
</dbReference>
<evidence type="ECO:0000256" key="1">
    <source>
        <dbReference type="SAM" id="MobiDB-lite"/>
    </source>
</evidence>
<organism evidence="4 5">
    <name type="scientific">Citricoccus zhacaiensis</name>
    <dbReference type="NCBI Taxonomy" id="489142"/>
    <lineage>
        <taxon>Bacteria</taxon>
        <taxon>Bacillati</taxon>
        <taxon>Actinomycetota</taxon>
        <taxon>Actinomycetes</taxon>
        <taxon>Micrococcales</taxon>
        <taxon>Micrococcaceae</taxon>
        <taxon>Citricoccus</taxon>
    </lineage>
</organism>